<dbReference type="InterPro" id="IPR046347">
    <property type="entry name" value="bZIP_sf"/>
</dbReference>
<dbReference type="GO" id="GO:0003677">
    <property type="term" value="F:DNA binding"/>
    <property type="evidence" value="ECO:0007669"/>
    <property type="project" value="UniProtKB-KW"/>
</dbReference>
<dbReference type="SMART" id="SM00338">
    <property type="entry name" value="BRLZ"/>
    <property type="match status" value="1"/>
</dbReference>
<comment type="similarity">
    <text evidence="2">Belongs to the bZIP family.</text>
</comment>
<keyword evidence="4" id="KW-0238">DNA-binding</keyword>
<dbReference type="Pfam" id="PF00170">
    <property type="entry name" value="bZIP_1"/>
    <property type="match status" value="1"/>
</dbReference>
<feature type="compositionally biased region" description="Basic residues" evidence="7">
    <location>
        <begin position="170"/>
        <end position="189"/>
    </location>
</feature>
<gene>
    <name evidence="10" type="ORF">BE221DRAFT_198288</name>
    <name evidence="9" type="ORF">OT_ostta07g00490</name>
</gene>
<dbReference type="EMBL" id="KZ155778">
    <property type="protein sequence ID" value="OUS47587.1"/>
    <property type="molecule type" value="Genomic_DNA"/>
</dbReference>
<dbReference type="Proteomes" id="UP000009170">
    <property type="component" value="Unassembled WGS sequence"/>
</dbReference>
<sequence>MDRVPSADDLMSALMWRTAHHAHQNGPNGGQGNALTPGVARTPSQNEMESYYAAMMANAAAGGSGGAMSEQFFAGLGGASGSAPNSREGTPGIPRVASIDVLRKMIIGGGYGGGAVPGQGNASPGSMTPTTAPAISGFASGANLSALGQLGAAAAEAAAQGGETTTTGRGAKRGAKKAAAKAPPAKKAKAAVAKSVAKGKNGVSEKSVTKGSTELDDDHDSDGQSHQDGDGTNDLRRQRRMLSNRESARRSRRRKLEHVATLESKIARLQADWQATLHHARAADARVSELVRENAAIRAERDRLLQILREQGPPGGNVTTPKTGTALERKSSLQRISSNGDLKGELGKGSPTIGSGSGFVPFRSLQSYENLLALQEAKEGKK</sequence>
<protein>
    <submittedName>
        <fullName evidence="9">Basic-leucine zipper domain</fullName>
    </submittedName>
</protein>
<dbReference type="PROSITE" id="PS50217">
    <property type="entry name" value="BZIP"/>
    <property type="match status" value="1"/>
</dbReference>
<dbReference type="PANTHER" id="PTHR47416">
    <property type="entry name" value="BASIC-LEUCINE ZIPPER TRANSCRIPTION FACTOR F-RELATED"/>
    <property type="match status" value="1"/>
</dbReference>
<evidence type="ECO:0000256" key="7">
    <source>
        <dbReference type="SAM" id="MobiDB-lite"/>
    </source>
</evidence>
<evidence type="ECO:0000256" key="1">
    <source>
        <dbReference type="ARBA" id="ARBA00004123"/>
    </source>
</evidence>
<reference evidence="9 11" key="1">
    <citation type="journal article" date="2006" name="Proc. Natl. Acad. Sci. U.S.A.">
        <title>Genome analysis of the smallest free-living eukaryote Ostreococcus tauri unveils many unique features.</title>
        <authorList>
            <person name="Derelle E."/>
            <person name="Ferraz C."/>
            <person name="Rombauts S."/>
            <person name="Rouze P."/>
            <person name="Worden A.Z."/>
            <person name="Robbens S."/>
            <person name="Partensky F."/>
            <person name="Degroeve S."/>
            <person name="Echeynie S."/>
            <person name="Cooke R."/>
            <person name="Saeys Y."/>
            <person name="Wuyts J."/>
            <person name="Jabbari K."/>
            <person name="Bowler C."/>
            <person name="Panaud O."/>
            <person name="Piegu B."/>
            <person name="Ball S.G."/>
            <person name="Ral J.-P."/>
            <person name="Bouget F.-Y."/>
            <person name="Piganeau G."/>
            <person name="De Baets B."/>
            <person name="Picard A."/>
            <person name="Delseny M."/>
            <person name="Demaille J."/>
            <person name="Van de Peer Y."/>
            <person name="Moreau H."/>
        </authorList>
    </citation>
    <scope>NUCLEOTIDE SEQUENCE [LARGE SCALE GENOMIC DNA]</scope>
    <source>
        <strain evidence="9 11">OTTH0595</strain>
    </source>
</reference>
<dbReference type="PANTHER" id="PTHR47416:SF8">
    <property type="entry name" value="BASIC-LEUCINE ZIPPER TRANSCRIPTION FACTOR E-RELATED"/>
    <property type="match status" value="1"/>
</dbReference>
<dbReference type="InParanoid" id="A0A090M8X9"/>
<name>A0A090M8X9_OSTTA</name>
<dbReference type="Gene3D" id="1.20.5.170">
    <property type="match status" value="1"/>
</dbReference>
<accession>A0A1Y5IG21</accession>
<organism evidence="9 11">
    <name type="scientific">Ostreococcus tauri</name>
    <name type="common">Marine green alga</name>
    <dbReference type="NCBI Taxonomy" id="70448"/>
    <lineage>
        <taxon>Eukaryota</taxon>
        <taxon>Viridiplantae</taxon>
        <taxon>Chlorophyta</taxon>
        <taxon>Mamiellophyceae</taxon>
        <taxon>Mamiellales</taxon>
        <taxon>Bathycoccaceae</taxon>
        <taxon>Ostreococcus</taxon>
    </lineage>
</organism>
<proteinExistence type="inferred from homology"/>
<feature type="compositionally biased region" description="Low complexity" evidence="7">
    <location>
        <begin position="160"/>
        <end position="169"/>
    </location>
</feature>
<dbReference type="AlphaFoldDB" id="A0A090M8X9"/>
<dbReference type="EMBL" id="CAID01000007">
    <property type="protein sequence ID" value="CEF98579.1"/>
    <property type="molecule type" value="Genomic_DNA"/>
</dbReference>
<dbReference type="InterPro" id="IPR004827">
    <property type="entry name" value="bZIP"/>
</dbReference>
<dbReference type="GO" id="GO:0003700">
    <property type="term" value="F:DNA-binding transcription factor activity"/>
    <property type="evidence" value="ECO:0007669"/>
    <property type="project" value="InterPro"/>
</dbReference>
<evidence type="ECO:0000256" key="2">
    <source>
        <dbReference type="ARBA" id="ARBA00007163"/>
    </source>
</evidence>
<dbReference type="Proteomes" id="UP000195557">
    <property type="component" value="Unassembled WGS sequence"/>
</dbReference>
<dbReference type="STRING" id="70448.A0A090M8X9"/>
<dbReference type="OrthoDB" id="498888at2759"/>
<keyword evidence="3" id="KW-0805">Transcription regulation</keyword>
<evidence type="ECO:0000259" key="8">
    <source>
        <dbReference type="PROSITE" id="PS50217"/>
    </source>
</evidence>
<feature type="domain" description="BZIP" evidence="8">
    <location>
        <begin position="234"/>
        <end position="272"/>
    </location>
</feature>
<evidence type="ECO:0000313" key="11">
    <source>
        <dbReference type="Proteomes" id="UP000009170"/>
    </source>
</evidence>
<evidence type="ECO:0000256" key="3">
    <source>
        <dbReference type="ARBA" id="ARBA00023015"/>
    </source>
</evidence>
<dbReference type="SUPFAM" id="SSF57959">
    <property type="entry name" value="Leucine zipper domain"/>
    <property type="match status" value="1"/>
</dbReference>
<feature type="region of interest" description="Disordered" evidence="7">
    <location>
        <begin position="21"/>
        <end position="43"/>
    </location>
</feature>
<evidence type="ECO:0000256" key="6">
    <source>
        <dbReference type="ARBA" id="ARBA00023242"/>
    </source>
</evidence>
<keyword evidence="11" id="KW-1185">Reference proteome</keyword>
<dbReference type="PROSITE" id="PS00036">
    <property type="entry name" value="BZIP_BASIC"/>
    <property type="match status" value="1"/>
</dbReference>
<reference evidence="9" key="2">
    <citation type="journal article" date="2014" name="BMC Genomics">
        <title>An improved genome of the model marine alga Ostreococcus tauri unfolds by assessing Illumina de novo assemblies.</title>
        <authorList>
            <person name="Blanc-Mathieu R."/>
            <person name="Verhelst B."/>
            <person name="Derelle E."/>
            <person name="Rombauts S."/>
            <person name="Bouget F.Y."/>
            <person name="Carre I."/>
            <person name="Chateau A."/>
            <person name="Eyre-Walker A."/>
            <person name="Grimsley N."/>
            <person name="Moreau H."/>
            <person name="Piegu B."/>
            <person name="Rivals E."/>
            <person name="Schackwitz W."/>
            <person name="Van de Peer Y."/>
            <person name="Piganeau G."/>
        </authorList>
    </citation>
    <scope>NUCLEOTIDE SEQUENCE</scope>
    <source>
        <strain evidence="9">RCC4221</strain>
    </source>
</reference>
<reference evidence="10" key="3">
    <citation type="submission" date="2017-04" db="EMBL/GenBank/DDBJ databases">
        <title>Population genomics of picophytoplankton unveils novel chromosome hypervariability.</title>
        <authorList>
            <consortium name="DOE Joint Genome Institute"/>
            <person name="Blanc-Mathieu R."/>
            <person name="Krasovec M."/>
            <person name="Hebrard M."/>
            <person name="Yau S."/>
            <person name="Desgranges E."/>
            <person name="Martin J."/>
            <person name="Schackwitz W."/>
            <person name="Kuo A."/>
            <person name="Salin G."/>
            <person name="Donnadieu C."/>
            <person name="Desdevises Y."/>
            <person name="Sanchez-Ferandin S."/>
            <person name="Moreau H."/>
            <person name="Rivals E."/>
            <person name="Grigoriev I.V."/>
            <person name="Grimsley N."/>
            <person name="Eyre-Walker A."/>
            <person name="Piganeau G."/>
        </authorList>
    </citation>
    <scope>NUCLEOTIDE SEQUENCE [LARGE SCALE GENOMIC DNA]</scope>
    <source>
        <strain evidence="10">RCC 1115</strain>
    </source>
</reference>
<keyword evidence="6" id="KW-0539">Nucleus</keyword>
<evidence type="ECO:0000256" key="4">
    <source>
        <dbReference type="ARBA" id="ARBA00023125"/>
    </source>
</evidence>
<feature type="compositionally biased region" description="Basic and acidic residues" evidence="7">
    <location>
        <begin position="221"/>
        <end position="236"/>
    </location>
</feature>
<comment type="subcellular location">
    <subcellularLocation>
        <location evidence="1">Nucleus</location>
    </subcellularLocation>
</comment>
<dbReference type="GO" id="GO:0005634">
    <property type="term" value="C:nucleus"/>
    <property type="evidence" value="ECO:0007669"/>
    <property type="project" value="UniProtKB-SubCell"/>
</dbReference>
<feature type="region of interest" description="Disordered" evidence="7">
    <location>
        <begin position="310"/>
        <end position="353"/>
    </location>
</feature>
<accession>A0A090M8X9</accession>
<accession>A0A454XK82</accession>
<evidence type="ECO:0000256" key="5">
    <source>
        <dbReference type="ARBA" id="ARBA00023163"/>
    </source>
</evidence>
<evidence type="ECO:0000313" key="10">
    <source>
        <dbReference type="EMBL" id="OUS47587.1"/>
    </source>
</evidence>
<feature type="compositionally biased region" description="Low complexity" evidence="7">
    <location>
        <begin position="190"/>
        <end position="202"/>
    </location>
</feature>
<keyword evidence="5" id="KW-0804">Transcription</keyword>
<feature type="region of interest" description="Disordered" evidence="7">
    <location>
        <begin position="160"/>
        <end position="256"/>
    </location>
</feature>
<evidence type="ECO:0000313" key="9">
    <source>
        <dbReference type="EMBL" id="CEF98579.1"/>
    </source>
</evidence>